<evidence type="ECO:0000259" key="6">
    <source>
        <dbReference type="SMART" id="SM00363"/>
    </source>
</evidence>
<dbReference type="OrthoDB" id="9807213at2"/>
<organism evidence="7 8">
    <name type="scientific">Parvimonas micra</name>
    <dbReference type="NCBI Taxonomy" id="33033"/>
    <lineage>
        <taxon>Bacteria</taxon>
        <taxon>Bacillati</taxon>
        <taxon>Bacillota</taxon>
        <taxon>Tissierellia</taxon>
        <taxon>Tissierellales</taxon>
        <taxon>Peptoniphilaceae</taxon>
        <taxon>Parvimonas</taxon>
    </lineage>
</organism>
<dbReference type="InterPro" id="IPR042092">
    <property type="entry name" value="PsdUridine_s_RsuA/RluB/E/F_cat"/>
</dbReference>
<evidence type="ECO:0000256" key="2">
    <source>
        <dbReference type="ARBA" id="ARBA00022884"/>
    </source>
</evidence>
<feature type="domain" description="RNA-binding S4" evidence="6">
    <location>
        <begin position="1"/>
        <end position="63"/>
    </location>
</feature>
<reference evidence="7 8" key="1">
    <citation type="submission" date="2014-10" db="EMBL/GenBank/DDBJ databases">
        <title>Complete genome sequence of Parvimonas micra KCOM 1535 (= ChDC B708).</title>
        <authorList>
            <person name="Kook J.-K."/>
            <person name="Park S.-N."/>
            <person name="Lim Y.K."/>
            <person name="Roh H."/>
        </authorList>
    </citation>
    <scope>NUCLEOTIDE SEQUENCE [LARGE SCALE GENOMIC DNA]</scope>
    <source>
        <strain evidence="8">KCOM 1535 / ChDC B708</strain>
    </source>
</reference>
<dbReference type="Gene3D" id="3.10.290.10">
    <property type="entry name" value="RNA-binding S4 domain"/>
    <property type="match status" value="1"/>
</dbReference>
<dbReference type="KEGG" id="pmic:NW74_05795"/>
<keyword evidence="8" id="KW-1185">Reference proteome</keyword>
<dbReference type="PROSITE" id="PS50889">
    <property type="entry name" value="S4"/>
    <property type="match status" value="1"/>
</dbReference>
<dbReference type="FunFam" id="3.30.70.1560:FF:000001">
    <property type="entry name" value="Pseudouridine synthase"/>
    <property type="match status" value="1"/>
</dbReference>
<dbReference type="InterPro" id="IPR018496">
    <property type="entry name" value="PsdUridine_synth_RsuA/RluB_CS"/>
</dbReference>
<dbReference type="PANTHER" id="PTHR47683">
    <property type="entry name" value="PSEUDOURIDINE SYNTHASE FAMILY PROTEIN-RELATED"/>
    <property type="match status" value="1"/>
</dbReference>
<dbReference type="InterPro" id="IPR020094">
    <property type="entry name" value="TruA/RsuA/RluB/E/F_N"/>
</dbReference>
<dbReference type="Gene3D" id="3.30.70.580">
    <property type="entry name" value="Pseudouridine synthase I, catalytic domain, N-terminal subdomain"/>
    <property type="match status" value="1"/>
</dbReference>
<dbReference type="GO" id="GO:0005829">
    <property type="term" value="C:cytosol"/>
    <property type="evidence" value="ECO:0007669"/>
    <property type="project" value="UniProtKB-ARBA"/>
</dbReference>
<dbReference type="FunFam" id="3.10.290.10:FF:000003">
    <property type="entry name" value="Pseudouridine synthase"/>
    <property type="match status" value="1"/>
</dbReference>
<keyword evidence="2 4" id="KW-0694">RNA-binding</keyword>
<dbReference type="GO" id="GO:0000455">
    <property type="term" value="P:enzyme-directed rRNA pseudouridine synthesis"/>
    <property type="evidence" value="ECO:0007669"/>
    <property type="project" value="UniProtKB-ARBA"/>
</dbReference>
<evidence type="ECO:0000313" key="7">
    <source>
        <dbReference type="EMBL" id="AIZ36879.1"/>
    </source>
</evidence>
<dbReference type="InterPro" id="IPR050343">
    <property type="entry name" value="RsuA_PseudoU_synthase"/>
</dbReference>
<proteinExistence type="inferred from homology"/>
<gene>
    <name evidence="7" type="ORF">NW74_05795</name>
</gene>
<dbReference type="GO" id="GO:0003723">
    <property type="term" value="F:RNA binding"/>
    <property type="evidence" value="ECO:0007669"/>
    <property type="project" value="UniProtKB-KW"/>
</dbReference>
<dbReference type="Pfam" id="PF00849">
    <property type="entry name" value="PseudoU_synth_2"/>
    <property type="match status" value="1"/>
</dbReference>
<dbReference type="Proteomes" id="UP000031386">
    <property type="component" value="Chromosome"/>
</dbReference>
<accession>A0A0B4S2W9</accession>
<dbReference type="NCBIfam" id="TIGR00093">
    <property type="entry name" value="pseudouridine synthase"/>
    <property type="match status" value="1"/>
</dbReference>
<dbReference type="RefSeq" id="WP_004833028.1">
    <property type="nucleotide sequence ID" value="NZ_CABKNC010000002.1"/>
</dbReference>
<dbReference type="InterPro" id="IPR036986">
    <property type="entry name" value="S4_RNA-bd_sf"/>
</dbReference>
<dbReference type="AlphaFoldDB" id="A0A0B4S2W9"/>
<evidence type="ECO:0000256" key="3">
    <source>
        <dbReference type="ARBA" id="ARBA00023235"/>
    </source>
</evidence>
<dbReference type="InterPro" id="IPR020103">
    <property type="entry name" value="PsdUridine_synth_cat_dom_sf"/>
</dbReference>
<evidence type="ECO:0000256" key="5">
    <source>
        <dbReference type="RuleBase" id="RU003887"/>
    </source>
</evidence>
<dbReference type="CDD" id="cd02870">
    <property type="entry name" value="PseudoU_synth_RsuA_like"/>
    <property type="match status" value="1"/>
</dbReference>
<dbReference type="EC" id="5.4.99.-" evidence="5"/>
<protein>
    <recommendedName>
        <fullName evidence="5">Pseudouridine synthase</fullName>
        <ecNumber evidence="5">5.4.99.-</ecNumber>
    </recommendedName>
</protein>
<dbReference type="SUPFAM" id="SSF55120">
    <property type="entry name" value="Pseudouridine synthase"/>
    <property type="match status" value="1"/>
</dbReference>
<evidence type="ECO:0000256" key="1">
    <source>
        <dbReference type="ARBA" id="ARBA00008348"/>
    </source>
</evidence>
<dbReference type="PANTHER" id="PTHR47683:SF2">
    <property type="entry name" value="RNA-BINDING S4 DOMAIN-CONTAINING PROTEIN"/>
    <property type="match status" value="1"/>
</dbReference>
<dbReference type="PROSITE" id="PS01149">
    <property type="entry name" value="PSI_RSU"/>
    <property type="match status" value="1"/>
</dbReference>
<dbReference type="GeneID" id="93385324"/>
<dbReference type="InterPro" id="IPR006145">
    <property type="entry name" value="PsdUridine_synth_RsuA/RluA"/>
</dbReference>
<evidence type="ECO:0000256" key="4">
    <source>
        <dbReference type="PROSITE-ProRule" id="PRU00182"/>
    </source>
</evidence>
<dbReference type="Pfam" id="PF01479">
    <property type="entry name" value="S4"/>
    <property type="match status" value="1"/>
</dbReference>
<dbReference type="GO" id="GO:0120159">
    <property type="term" value="F:rRNA pseudouridine synthase activity"/>
    <property type="evidence" value="ECO:0007669"/>
    <property type="project" value="UniProtKB-ARBA"/>
</dbReference>
<dbReference type="SUPFAM" id="SSF55174">
    <property type="entry name" value="Alpha-L RNA-binding motif"/>
    <property type="match status" value="1"/>
</dbReference>
<keyword evidence="3 5" id="KW-0413">Isomerase</keyword>
<dbReference type="STRING" id="33033.NW74_05795"/>
<evidence type="ECO:0000313" key="8">
    <source>
        <dbReference type="Proteomes" id="UP000031386"/>
    </source>
</evidence>
<comment type="similarity">
    <text evidence="1 5">Belongs to the pseudouridine synthase RsuA family.</text>
</comment>
<sequence length="230" mass="26501">MRINKFIANSGYCSRRNADLLLEQGKVFVNGKLATKGIDISENDEVLVEGKKIKLEEAKKYYLLNKPIGYSSTAKAQFQEKIVLDLIDSKERIYPVGRLDKDSFGLLLLTNDGDLAFRLTHPSHNVEKEYIVKVDKTLKESDLKKLSSGIMLEGKITRKARFEMLDFKSNIVKVFLKEGRNRQIRKMFKTLDYNVISLERIAFGKIKLGKLKVGNYRELSKEEIEYLRSL</sequence>
<dbReference type="CDD" id="cd00165">
    <property type="entry name" value="S4"/>
    <property type="match status" value="1"/>
</dbReference>
<name>A0A0B4S2W9_9FIRM</name>
<dbReference type="InterPro" id="IPR002942">
    <property type="entry name" value="S4_RNA-bd"/>
</dbReference>
<dbReference type="InterPro" id="IPR000748">
    <property type="entry name" value="PsdUridine_synth_RsuA/RluB/E/F"/>
</dbReference>
<dbReference type="EMBL" id="CP009761">
    <property type="protein sequence ID" value="AIZ36879.1"/>
    <property type="molecule type" value="Genomic_DNA"/>
</dbReference>
<dbReference type="SMART" id="SM00363">
    <property type="entry name" value="S4"/>
    <property type="match status" value="1"/>
</dbReference>
<dbReference type="Gene3D" id="3.30.70.1560">
    <property type="entry name" value="Alpha-L RNA-binding motif"/>
    <property type="match status" value="1"/>
</dbReference>